<evidence type="ECO:0000256" key="2">
    <source>
        <dbReference type="ARBA" id="ARBA00022723"/>
    </source>
</evidence>
<evidence type="ECO:0000259" key="5">
    <source>
        <dbReference type="Pfam" id="PF07732"/>
    </source>
</evidence>
<dbReference type="RefSeq" id="WP_283760413.1">
    <property type="nucleotide sequence ID" value="NZ_JAQOSQ010000049.1"/>
</dbReference>
<name>A0ABT7C2T1_9CYAN</name>
<dbReference type="EMBL" id="JAQOSQ010000049">
    <property type="protein sequence ID" value="MDJ1185775.1"/>
    <property type="molecule type" value="Genomic_DNA"/>
</dbReference>
<dbReference type="InterPro" id="IPR002355">
    <property type="entry name" value="Cu_oxidase_Cu_BS"/>
</dbReference>
<evidence type="ECO:0000259" key="4">
    <source>
        <dbReference type="Pfam" id="PF07731"/>
    </source>
</evidence>
<dbReference type="Gene3D" id="2.60.40.420">
    <property type="entry name" value="Cupredoxins - blue copper proteins"/>
    <property type="match status" value="3"/>
</dbReference>
<dbReference type="InterPro" id="IPR011706">
    <property type="entry name" value="Cu-oxidase_C"/>
</dbReference>
<gene>
    <name evidence="6" type="ORF">PMH09_21560</name>
</gene>
<dbReference type="CDD" id="cd13890">
    <property type="entry name" value="CuRO_3_CueO_FtsP"/>
    <property type="match status" value="1"/>
</dbReference>
<dbReference type="InterPro" id="IPR008972">
    <property type="entry name" value="Cupredoxin"/>
</dbReference>
<evidence type="ECO:0000313" key="7">
    <source>
        <dbReference type="Proteomes" id="UP001232992"/>
    </source>
</evidence>
<dbReference type="InterPro" id="IPR011707">
    <property type="entry name" value="Cu-oxidase-like_N"/>
</dbReference>
<evidence type="ECO:0000256" key="1">
    <source>
        <dbReference type="ARBA" id="ARBA00010609"/>
    </source>
</evidence>
<protein>
    <submittedName>
        <fullName evidence="6">Multicopper oxidase domain-containing protein</fullName>
    </submittedName>
</protein>
<dbReference type="SUPFAM" id="SSF49503">
    <property type="entry name" value="Cupredoxins"/>
    <property type="match status" value="3"/>
</dbReference>
<dbReference type="InterPro" id="IPR045087">
    <property type="entry name" value="Cu-oxidase_fam"/>
</dbReference>
<comment type="caution">
    <text evidence="6">The sequence shown here is derived from an EMBL/GenBank/DDBJ whole genome shotgun (WGS) entry which is preliminary data.</text>
</comment>
<sequence>MFQNNLLFLHRPRHRIVAAISLALLVIGSIVAVDFLLNDDPAVKIATDVPATNPLFIPALLEPNLEDGIARYQLDLKPAFHDYYQAKLTPTIAYNQASILGPTLHLHRGDRAVINVTNHLDEDTTTHWHGADLPAEADGGAHSLIRPNETWTAEFDVIQEAATLWYHPHVKDRTAEQVYRGAAGLMLVDDDNPAASQLPSTYGIDDIPIILQDKDFTKDGELDFTLTNYGKGYYYSRLTVNGTIDPYIEVPAGLVRLRLLNGSQARLYNLSVDSGKTIAIASEGGYLNHPIEMEQITLVPGDRAEIIVDLSNGDRLNLLDASFGRVLELRADESLAAISNPIPSTLNHIERINPDEVNRSREFIFDKVGRGWGINGRQMQMNRIDDTIKFGDTERWTLQSVTGWHVFHVHQTQFQVVERNGKPPEPYEQGWEDTIFFKDRDTVTILARFNTYTNPDIPYMLHCHILDHEDTGMMSQFKIVD</sequence>
<feature type="domain" description="Plastocyanin-like" evidence="4">
    <location>
        <begin position="361"/>
        <end position="479"/>
    </location>
</feature>
<feature type="domain" description="Plastocyanin-like" evidence="5">
    <location>
        <begin position="89"/>
        <end position="192"/>
    </location>
</feature>
<keyword evidence="7" id="KW-1185">Reference proteome</keyword>
<dbReference type="PANTHER" id="PTHR48267:SF1">
    <property type="entry name" value="BILIRUBIN OXIDASE"/>
    <property type="match status" value="1"/>
</dbReference>
<organism evidence="6 7">
    <name type="scientific">Roseofilum casamattae BLCC-M143</name>
    <dbReference type="NCBI Taxonomy" id="3022442"/>
    <lineage>
        <taxon>Bacteria</taxon>
        <taxon>Bacillati</taxon>
        <taxon>Cyanobacteriota</taxon>
        <taxon>Cyanophyceae</taxon>
        <taxon>Desertifilales</taxon>
        <taxon>Desertifilaceae</taxon>
        <taxon>Roseofilum</taxon>
        <taxon>Roseofilum casamattae</taxon>
    </lineage>
</organism>
<dbReference type="PANTHER" id="PTHR48267">
    <property type="entry name" value="CUPREDOXIN SUPERFAMILY PROTEIN"/>
    <property type="match status" value="1"/>
</dbReference>
<comment type="similarity">
    <text evidence="1">Belongs to the multicopper oxidase family.</text>
</comment>
<accession>A0ABT7C2T1</accession>
<dbReference type="PROSITE" id="PS00080">
    <property type="entry name" value="MULTICOPPER_OXIDASE2"/>
    <property type="match status" value="1"/>
</dbReference>
<evidence type="ECO:0000313" key="6">
    <source>
        <dbReference type="EMBL" id="MDJ1185775.1"/>
    </source>
</evidence>
<keyword evidence="2" id="KW-0479">Metal-binding</keyword>
<dbReference type="Pfam" id="PF07731">
    <property type="entry name" value="Cu-oxidase_2"/>
    <property type="match status" value="1"/>
</dbReference>
<reference evidence="6 7" key="1">
    <citation type="submission" date="2023-01" db="EMBL/GenBank/DDBJ databases">
        <title>Novel diversity within Roseofilum (Cyanobacteria; Desertifilaceae) from marine benthic mats with descriptions of four novel species.</title>
        <authorList>
            <person name="Wang Y."/>
            <person name="Berthold D.E."/>
            <person name="Hu J."/>
            <person name="Lefler F.W."/>
            <person name="Laughinghouse H.D. IV."/>
        </authorList>
    </citation>
    <scope>NUCLEOTIDE SEQUENCE [LARGE SCALE GENOMIC DNA]</scope>
    <source>
        <strain evidence="6 7">BLCC-M143</strain>
    </source>
</reference>
<dbReference type="Pfam" id="PF07732">
    <property type="entry name" value="Cu-oxidase_3"/>
    <property type="match status" value="1"/>
</dbReference>
<evidence type="ECO:0000256" key="3">
    <source>
        <dbReference type="ARBA" id="ARBA00023002"/>
    </source>
</evidence>
<dbReference type="Proteomes" id="UP001232992">
    <property type="component" value="Unassembled WGS sequence"/>
</dbReference>
<keyword evidence="3" id="KW-0560">Oxidoreductase</keyword>
<proteinExistence type="inferred from homology"/>